<evidence type="ECO:0008006" key="4">
    <source>
        <dbReference type="Google" id="ProtNLM"/>
    </source>
</evidence>
<name>A0ABY4RLR6_9BACL</name>
<accession>A0ABY4RLR6</accession>
<keyword evidence="1" id="KW-0812">Transmembrane</keyword>
<proteinExistence type="predicted"/>
<dbReference type="Pfam" id="PF14345">
    <property type="entry name" value="GDYXXLXY"/>
    <property type="match status" value="1"/>
</dbReference>
<reference evidence="2" key="2">
    <citation type="journal article" date="2021" name="J Anim Sci Technol">
        <title>Complete genome sequence of Paenibacillus konkukensis sp. nov. SK3146 as a potential probiotic strain.</title>
        <authorList>
            <person name="Jung H.I."/>
            <person name="Park S."/>
            <person name="Niu K.M."/>
            <person name="Lee S.W."/>
            <person name="Kothari D."/>
            <person name="Yi K.J."/>
            <person name="Kim S.K."/>
        </authorList>
    </citation>
    <scope>NUCLEOTIDE SEQUENCE</scope>
    <source>
        <strain evidence="2">SK3146</strain>
    </source>
</reference>
<feature type="transmembrane region" description="Helical" evidence="1">
    <location>
        <begin position="12"/>
        <end position="35"/>
    </location>
</feature>
<protein>
    <recommendedName>
        <fullName evidence="4">Membrane-anchored protein</fullName>
    </recommendedName>
</protein>
<keyword evidence="1" id="KW-1133">Transmembrane helix</keyword>
<evidence type="ECO:0000313" key="3">
    <source>
        <dbReference type="Proteomes" id="UP001057134"/>
    </source>
</evidence>
<sequence length="176" mass="19213">MIGNRMIAKRSWLLSILVALQVLFLGGIAVSYYAVGWFGNEIKLQTEPVDPRDLLYGDYVTLGYQISRVDKSLWHSGNLPDEGEKVYVLLKRQQDGLFDAAGVYSAKPAVQPGEAVLIGTVSSVWGDSLGLTYGLERYYVPEGTGQELEKQAGNMIVTVKAASWGAARIMALEPGK</sequence>
<dbReference type="InterPro" id="IPR025833">
    <property type="entry name" value="GDYXXLXY"/>
</dbReference>
<keyword evidence="3" id="KW-1185">Reference proteome</keyword>
<dbReference type="EMBL" id="CP027059">
    <property type="protein sequence ID" value="UQZ82528.1"/>
    <property type="molecule type" value="Genomic_DNA"/>
</dbReference>
<reference evidence="2" key="1">
    <citation type="submission" date="2018-02" db="EMBL/GenBank/DDBJ databases">
        <authorList>
            <person name="Kim S.-K."/>
            <person name="Jung H.-I."/>
            <person name="Lee S.-W."/>
        </authorList>
    </citation>
    <scope>NUCLEOTIDE SEQUENCE</scope>
    <source>
        <strain evidence="2">SK3146</strain>
    </source>
</reference>
<dbReference type="RefSeq" id="WP_249864659.1">
    <property type="nucleotide sequence ID" value="NZ_CP027059.1"/>
</dbReference>
<organism evidence="2 3">
    <name type="scientific">Paenibacillus konkukensis</name>
    <dbReference type="NCBI Taxonomy" id="2020716"/>
    <lineage>
        <taxon>Bacteria</taxon>
        <taxon>Bacillati</taxon>
        <taxon>Bacillota</taxon>
        <taxon>Bacilli</taxon>
        <taxon>Bacillales</taxon>
        <taxon>Paenibacillaceae</taxon>
        <taxon>Paenibacillus</taxon>
    </lineage>
</organism>
<evidence type="ECO:0000313" key="2">
    <source>
        <dbReference type="EMBL" id="UQZ82528.1"/>
    </source>
</evidence>
<keyword evidence="1" id="KW-0472">Membrane</keyword>
<dbReference type="Proteomes" id="UP001057134">
    <property type="component" value="Chromosome"/>
</dbReference>
<evidence type="ECO:0000256" key="1">
    <source>
        <dbReference type="SAM" id="Phobius"/>
    </source>
</evidence>
<gene>
    <name evidence="2" type="ORF">SK3146_01685</name>
</gene>